<dbReference type="PRINTS" id="PR00463">
    <property type="entry name" value="EP450I"/>
</dbReference>
<evidence type="ECO:0000256" key="10">
    <source>
        <dbReference type="PIRSR" id="PIRSR602401-1"/>
    </source>
</evidence>
<evidence type="ECO:0000256" key="9">
    <source>
        <dbReference type="ARBA" id="ARBA00023136"/>
    </source>
</evidence>
<evidence type="ECO:0000256" key="7">
    <source>
        <dbReference type="ARBA" id="ARBA00023004"/>
    </source>
</evidence>
<accession>A0A5N5M1C4</accession>
<evidence type="ECO:0000313" key="13">
    <source>
        <dbReference type="Proteomes" id="UP000326939"/>
    </source>
</evidence>
<dbReference type="EMBL" id="VDCV01000007">
    <property type="protein sequence ID" value="KAB5548101.1"/>
    <property type="molecule type" value="Genomic_DNA"/>
</dbReference>
<keyword evidence="4 10" id="KW-0349">Heme</keyword>
<dbReference type="FunFam" id="1.10.630.10:FF:000126">
    <property type="entry name" value="Predicted protein"/>
    <property type="match status" value="1"/>
</dbReference>
<keyword evidence="8" id="KW-0503">Monooxygenase</keyword>
<keyword evidence="7 10" id="KW-0408">Iron</keyword>
<dbReference type="GO" id="GO:0020037">
    <property type="term" value="F:heme binding"/>
    <property type="evidence" value="ECO:0007669"/>
    <property type="project" value="InterPro"/>
</dbReference>
<evidence type="ECO:0000256" key="3">
    <source>
        <dbReference type="ARBA" id="ARBA00010617"/>
    </source>
</evidence>
<comment type="caution">
    <text evidence="12">The sequence shown here is derived from an EMBL/GenBank/DDBJ whole genome shotgun (WGS) entry which is preliminary data.</text>
</comment>
<dbReference type="Gene3D" id="1.10.630.10">
    <property type="entry name" value="Cytochrome P450"/>
    <property type="match status" value="3"/>
</dbReference>
<feature type="region of interest" description="Disordered" evidence="11">
    <location>
        <begin position="529"/>
        <end position="572"/>
    </location>
</feature>
<feature type="binding site" description="axial binding residue" evidence="10">
    <location>
        <position position="729"/>
    </location>
    <ligand>
        <name>heme</name>
        <dbReference type="ChEBI" id="CHEBI:30413"/>
    </ligand>
    <ligandPart>
        <name>Fe</name>
        <dbReference type="ChEBI" id="CHEBI:18248"/>
    </ligandPart>
</feature>
<feature type="compositionally biased region" description="Low complexity" evidence="11">
    <location>
        <begin position="556"/>
        <end position="566"/>
    </location>
</feature>
<dbReference type="PANTHER" id="PTHR47943:SF2">
    <property type="entry name" value="CYTOCHROME P450"/>
    <property type="match status" value="1"/>
</dbReference>
<sequence>MAWILFSSALALIAALSFFLREWLWRRMIRDRKLPPGPTGWPVFGSLHLLGKLPHQDLHQLAEKYGPIMYMRLGLVPTVVVSSPRAAESILKTHDLVFANRPPNEAAKYISYEQKNVSFAPYGSYWRKVRKMCTLELLSNHKINSFMSTRKEELALLIGSIKDASRERAAVDLSAKVSSLSADISCRMVFGKKYMEKEFDEKGFKPVIHEAMRLAASFNLGDYIPPIAPLDLQGLTKRMKAVGKVFDDFFVGNLSGNEIGNDCGIDSSMEMLPNSSSGVDSNVELMPVLSSEGMLPNSEEMLPIGRNELQQSTHRGETITLTFFEKIIDEHIEFKDETRTRDFVDVMLDFLGSEETEYRIGRDNIKAIMLDMLVGSMDTSATAIEWTLSELMKHPRVMKKVQKELEEKIGMDRMVEESDLEGLEWGIQHMNIPLEEEINKEEEASNDSKEEDLGIQASEEEFGHYSTECRKKAPVELHEQANYADEDAIINGMFPLNIQYDAAKCLTAITNNLILEDEAELPTVLAEDPRVPEEEPQSPVHSFPVFNRRNSPTPGTSSTSLEASSSEEPRKMRNLEDLYDATQVVEDTTLFCLRTNNDPHSFNKAIKERKWIKAMDEDIHTIERDIDKIEVHARHDISRLSLKGEFEAFRLHPVAPLPIPHESMEDCTIDGFLIPQKTRIIVNVWAIGRDQSAWTDASKFIPERFAGSDIDVRGRDFQLLPFGSGRRGCPGIHLGLTMVRQTVAQLVHCFDWELPNSMLPEELDMTEAFGLVTPRANHLCAAPTYRLNL</sequence>
<evidence type="ECO:0000256" key="6">
    <source>
        <dbReference type="ARBA" id="ARBA00023002"/>
    </source>
</evidence>
<dbReference type="PROSITE" id="PS00086">
    <property type="entry name" value="CYTOCHROME_P450"/>
    <property type="match status" value="1"/>
</dbReference>
<comment type="similarity">
    <text evidence="3">Belongs to the cytochrome P450 family.</text>
</comment>
<comment type="subcellular location">
    <subcellularLocation>
        <location evidence="2">Membrane</location>
    </subcellularLocation>
</comment>
<evidence type="ECO:0000256" key="2">
    <source>
        <dbReference type="ARBA" id="ARBA00004370"/>
    </source>
</evidence>
<keyword evidence="5 10" id="KW-0479">Metal-binding</keyword>
<evidence type="ECO:0000256" key="1">
    <source>
        <dbReference type="ARBA" id="ARBA00001971"/>
    </source>
</evidence>
<protein>
    <recommendedName>
        <fullName evidence="14">Cytochrome P450</fullName>
    </recommendedName>
</protein>
<dbReference type="GO" id="GO:0004497">
    <property type="term" value="F:monooxygenase activity"/>
    <property type="evidence" value="ECO:0007669"/>
    <property type="project" value="UniProtKB-KW"/>
</dbReference>
<evidence type="ECO:0000256" key="8">
    <source>
        <dbReference type="ARBA" id="ARBA00023033"/>
    </source>
</evidence>
<dbReference type="SUPFAM" id="SSF48264">
    <property type="entry name" value="Cytochrome P450"/>
    <property type="match status" value="2"/>
</dbReference>
<evidence type="ECO:0000256" key="11">
    <source>
        <dbReference type="SAM" id="MobiDB-lite"/>
    </source>
</evidence>
<gene>
    <name evidence="12" type="ORF">DKX38_011507</name>
</gene>
<name>A0A5N5M1C4_9ROSI</name>
<dbReference type="GO" id="GO:0005506">
    <property type="term" value="F:iron ion binding"/>
    <property type="evidence" value="ECO:0007669"/>
    <property type="project" value="InterPro"/>
</dbReference>
<dbReference type="PANTHER" id="PTHR47943">
    <property type="entry name" value="CYTOCHROME P450 93A3-LIKE"/>
    <property type="match status" value="1"/>
</dbReference>
<dbReference type="InterPro" id="IPR001128">
    <property type="entry name" value="Cyt_P450"/>
</dbReference>
<dbReference type="Pfam" id="PF00067">
    <property type="entry name" value="p450"/>
    <property type="match status" value="3"/>
</dbReference>
<organism evidence="12 13">
    <name type="scientific">Salix brachista</name>
    <dbReference type="NCBI Taxonomy" id="2182728"/>
    <lineage>
        <taxon>Eukaryota</taxon>
        <taxon>Viridiplantae</taxon>
        <taxon>Streptophyta</taxon>
        <taxon>Embryophyta</taxon>
        <taxon>Tracheophyta</taxon>
        <taxon>Spermatophyta</taxon>
        <taxon>Magnoliopsida</taxon>
        <taxon>eudicotyledons</taxon>
        <taxon>Gunneridae</taxon>
        <taxon>Pentapetalae</taxon>
        <taxon>rosids</taxon>
        <taxon>fabids</taxon>
        <taxon>Malpighiales</taxon>
        <taxon>Salicaceae</taxon>
        <taxon>Saliceae</taxon>
        <taxon>Salix</taxon>
    </lineage>
</organism>
<dbReference type="GO" id="GO:0016020">
    <property type="term" value="C:membrane"/>
    <property type="evidence" value="ECO:0007669"/>
    <property type="project" value="UniProtKB-SubCell"/>
</dbReference>
<evidence type="ECO:0000256" key="5">
    <source>
        <dbReference type="ARBA" id="ARBA00022723"/>
    </source>
</evidence>
<evidence type="ECO:0008006" key="14">
    <source>
        <dbReference type="Google" id="ProtNLM"/>
    </source>
</evidence>
<proteinExistence type="inferred from homology"/>
<dbReference type="InterPro" id="IPR002401">
    <property type="entry name" value="Cyt_P450_E_grp-I"/>
</dbReference>
<evidence type="ECO:0000256" key="4">
    <source>
        <dbReference type="ARBA" id="ARBA00022617"/>
    </source>
</evidence>
<keyword evidence="13" id="KW-1185">Reference proteome</keyword>
<dbReference type="InterPro" id="IPR036396">
    <property type="entry name" value="Cyt_P450_sf"/>
</dbReference>
<comment type="cofactor">
    <cofactor evidence="1 10">
        <name>heme</name>
        <dbReference type="ChEBI" id="CHEBI:30413"/>
    </cofactor>
</comment>
<dbReference type="Proteomes" id="UP000326939">
    <property type="component" value="Chromosome 7"/>
</dbReference>
<keyword evidence="9" id="KW-0472">Membrane</keyword>
<dbReference type="GO" id="GO:0016705">
    <property type="term" value="F:oxidoreductase activity, acting on paired donors, with incorporation or reduction of molecular oxygen"/>
    <property type="evidence" value="ECO:0007669"/>
    <property type="project" value="InterPro"/>
</dbReference>
<reference evidence="13" key="1">
    <citation type="journal article" date="2019" name="Gigascience">
        <title>De novo genome assembly of the endangered Acer yangbiense, a plant species with extremely small populations endemic to Yunnan Province, China.</title>
        <authorList>
            <person name="Yang J."/>
            <person name="Wariss H.M."/>
            <person name="Tao L."/>
            <person name="Zhang R."/>
            <person name="Yun Q."/>
            <person name="Hollingsworth P."/>
            <person name="Dao Z."/>
            <person name="Luo G."/>
            <person name="Guo H."/>
            <person name="Ma Y."/>
            <person name="Sun W."/>
        </authorList>
    </citation>
    <scope>NUCLEOTIDE SEQUENCE [LARGE SCALE GENOMIC DNA]</scope>
    <source>
        <strain evidence="13">cv. br00</strain>
    </source>
</reference>
<keyword evidence="6" id="KW-0560">Oxidoreductase</keyword>
<dbReference type="InterPro" id="IPR017972">
    <property type="entry name" value="Cyt_P450_CS"/>
</dbReference>
<evidence type="ECO:0000313" key="12">
    <source>
        <dbReference type="EMBL" id="KAB5548101.1"/>
    </source>
</evidence>
<dbReference type="AlphaFoldDB" id="A0A5N5M1C4"/>